<dbReference type="AlphaFoldDB" id="D6XTE9"/>
<dbReference type="Proteomes" id="UP000000271">
    <property type="component" value="Chromosome"/>
</dbReference>
<dbReference type="eggNOG" id="ENOG502ZTQA">
    <property type="taxonomic scope" value="Bacteria"/>
</dbReference>
<evidence type="ECO:0000313" key="2">
    <source>
        <dbReference type="Proteomes" id="UP000000271"/>
    </source>
</evidence>
<name>D6XTE9_BACIE</name>
<dbReference type="HOGENOM" id="CLU_205688_0_0_9"/>
<dbReference type="EMBL" id="CP001791">
    <property type="protein sequence ID" value="ADH99085.1"/>
    <property type="molecule type" value="Genomic_DNA"/>
</dbReference>
<protein>
    <submittedName>
        <fullName evidence="1">Uncharacterized protein</fullName>
    </submittedName>
</protein>
<sequence length="62" mass="7607">MSYQRPRWIYWNKVFPSRFQAGCMKAKIEDNWINGYEAGPLVEIRKLNERKYVVRYTFDETI</sequence>
<dbReference type="STRING" id="439292.Bsel_1574"/>
<evidence type="ECO:0000313" key="1">
    <source>
        <dbReference type="EMBL" id="ADH99085.1"/>
    </source>
</evidence>
<dbReference type="RefSeq" id="WP_013172509.1">
    <property type="nucleotide sequence ID" value="NC_014219.1"/>
</dbReference>
<organism evidence="1 2">
    <name type="scientific">Bacillus selenitireducens (strain ATCC 700615 / DSM 15326 / MLS10)</name>
    <dbReference type="NCBI Taxonomy" id="439292"/>
    <lineage>
        <taxon>Bacteria</taxon>
        <taxon>Bacillati</taxon>
        <taxon>Bacillota</taxon>
        <taxon>Bacilli</taxon>
        <taxon>Bacillales</taxon>
        <taxon>Bacillaceae</taxon>
        <taxon>Salisediminibacterium</taxon>
    </lineage>
</organism>
<reference evidence="1" key="1">
    <citation type="submission" date="2009-10" db="EMBL/GenBank/DDBJ databases">
        <title>Complete sequence of Bacillus selenitireducens MLS10.</title>
        <authorList>
            <consortium name="US DOE Joint Genome Institute"/>
            <person name="Lucas S."/>
            <person name="Copeland A."/>
            <person name="Lapidus A."/>
            <person name="Glavina del Rio T."/>
            <person name="Dalin E."/>
            <person name="Tice H."/>
            <person name="Bruce D."/>
            <person name="Goodwin L."/>
            <person name="Pitluck S."/>
            <person name="Sims D."/>
            <person name="Brettin T."/>
            <person name="Detter J.C."/>
            <person name="Han C."/>
            <person name="Larimer F."/>
            <person name="Land M."/>
            <person name="Hauser L."/>
            <person name="Kyrpides N."/>
            <person name="Ovchinnikova G."/>
            <person name="Stolz J."/>
        </authorList>
    </citation>
    <scope>NUCLEOTIDE SEQUENCE [LARGE SCALE GENOMIC DNA]</scope>
    <source>
        <strain evidence="1">MLS10</strain>
    </source>
</reference>
<proteinExistence type="predicted"/>
<keyword evidence="2" id="KW-1185">Reference proteome</keyword>
<dbReference type="KEGG" id="bse:Bsel_1574"/>
<gene>
    <name evidence="1" type="ordered locus">Bsel_1574</name>
</gene>
<accession>D6XTE9</accession>
<dbReference type="OrthoDB" id="2376918at2"/>